<reference evidence="2" key="1">
    <citation type="submission" date="2019-08" db="EMBL/GenBank/DDBJ databases">
        <authorList>
            <person name="Kucharzyk K."/>
            <person name="Murdoch R.W."/>
            <person name="Higgins S."/>
            <person name="Loffler F."/>
        </authorList>
    </citation>
    <scope>NUCLEOTIDE SEQUENCE</scope>
</reference>
<dbReference type="Gene3D" id="3.30.2010.10">
    <property type="entry name" value="Metalloproteases ('zincins'), catalytic domain"/>
    <property type="match status" value="1"/>
</dbReference>
<dbReference type="InterPro" id="IPR053136">
    <property type="entry name" value="UTP_pyrophosphatase-like"/>
</dbReference>
<sequence>MNVRINEKGEIRVSARSGLPLEEINGFIESKAEWIIRTLAAVERYNMAKPDSEIYEGKKCYYLGESCLVEIKQSDVDFIKKDEAIITIFSTQPDRRDIVKLQYLSWLKKEATTVFINSVIRMHSLAEKENIPMPEISIRNMKTRWGSCNPRKQKITLNLQLMKADLECIDHVVLHELMHFKYSNHGKEFYALIDKYMSDWKERRERLNEKYKDGI</sequence>
<protein>
    <recommendedName>
        <fullName evidence="1">YgjP-like metallopeptidase domain-containing protein</fullName>
    </recommendedName>
</protein>
<gene>
    <name evidence="2" type="ORF">SDC9_132651</name>
</gene>
<comment type="caution">
    <text evidence="2">The sequence shown here is derived from an EMBL/GenBank/DDBJ whole genome shotgun (WGS) entry which is preliminary data.</text>
</comment>
<dbReference type="InterPro" id="IPR002725">
    <property type="entry name" value="YgjP-like_metallopeptidase"/>
</dbReference>
<dbReference type="CDD" id="cd07344">
    <property type="entry name" value="M48_yhfN_like"/>
    <property type="match status" value="1"/>
</dbReference>
<name>A0A645D7S1_9ZZZZ</name>
<feature type="domain" description="YgjP-like metallopeptidase" evidence="1">
    <location>
        <begin position="1"/>
        <end position="209"/>
    </location>
</feature>
<dbReference type="Pfam" id="PF01863">
    <property type="entry name" value="YgjP-like"/>
    <property type="match status" value="1"/>
</dbReference>
<dbReference type="PANTHER" id="PTHR30399:SF1">
    <property type="entry name" value="UTP PYROPHOSPHATASE"/>
    <property type="match status" value="1"/>
</dbReference>
<dbReference type="EMBL" id="VSSQ01033840">
    <property type="protein sequence ID" value="MPM85570.1"/>
    <property type="molecule type" value="Genomic_DNA"/>
</dbReference>
<dbReference type="PANTHER" id="PTHR30399">
    <property type="entry name" value="UNCHARACTERIZED PROTEIN YGJP"/>
    <property type="match status" value="1"/>
</dbReference>
<proteinExistence type="predicted"/>
<organism evidence="2">
    <name type="scientific">bioreactor metagenome</name>
    <dbReference type="NCBI Taxonomy" id="1076179"/>
    <lineage>
        <taxon>unclassified sequences</taxon>
        <taxon>metagenomes</taxon>
        <taxon>ecological metagenomes</taxon>
    </lineage>
</organism>
<evidence type="ECO:0000259" key="1">
    <source>
        <dbReference type="Pfam" id="PF01863"/>
    </source>
</evidence>
<evidence type="ECO:0000313" key="2">
    <source>
        <dbReference type="EMBL" id="MPM85570.1"/>
    </source>
</evidence>
<dbReference type="AlphaFoldDB" id="A0A645D7S1"/>
<accession>A0A645D7S1</accession>